<dbReference type="EMBL" id="FJUW01000050">
    <property type="protein sequence ID" value="CZT09450.1"/>
    <property type="molecule type" value="Genomic_DNA"/>
</dbReference>
<gene>
    <name evidence="2" type="ORF">RCO7_07369</name>
</gene>
<keyword evidence="3" id="KW-1185">Reference proteome</keyword>
<feature type="compositionally biased region" description="Basic and acidic residues" evidence="1">
    <location>
        <begin position="559"/>
        <end position="578"/>
    </location>
</feature>
<dbReference type="AlphaFoldDB" id="A0A1E1LFZ4"/>
<dbReference type="Proteomes" id="UP000178129">
    <property type="component" value="Unassembled WGS sequence"/>
</dbReference>
<comment type="caution">
    <text evidence="2">The sequence shown here is derived from an EMBL/GenBank/DDBJ whole genome shotgun (WGS) entry which is preliminary data.</text>
</comment>
<protein>
    <submittedName>
        <fullName evidence="2">Uncharacterized protein</fullName>
    </submittedName>
</protein>
<evidence type="ECO:0000313" key="3">
    <source>
        <dbReference type="Proteomes" id="UP000178129"/>
    </source>
</evidence>
<feature type="region of interest" description="Disordered" evidence="1">
    <location>
        <begin position="74"/>
        <end position="101"/>
    </location>
</feature>
<feature type="region of interest" description="Disordered" evidence="1">
    <location>
        <begin position="553"/>
        <end position="579"/>
    </location>
</feature>
<name>A0A1E1LFZ4_9HELO</name>
<accession>A0A1E1LFZ4</accession>
<organism evidence="2 3">
    <name type="scientific">Rhynchosporium graminicola</name>
    <dbReference type="NCBI Taxonomy" id="2792576"/>
    <lineage>
        <taxon>Eukaryota</taxon>
        <taxon>Fungi</taxon>
        <taxon>Dikarya</taxon>
        <taxon>Ascomycota</taxon>
        <taxon>Pezizomycotina</taxon>
        <taxon>Leotiomycetes</taxon>
        <taxon>Helotiales</taxon>
        <taxon>Ploettnerulaceae</taxon>
        <taxon>Rhynchosporium</taxon>
    </lineage>
</organism>
<evidence type="ECO:0000313" key="2">
    <source>
        <dbReference type="EMBL" id="CZT09450.1"/>
    </source>
</evidence>
<reference evidence="3" key="1">
    <citation type="submission" date="2016-03" db="EMBL/GenBank/DDBJ databases">
        <authorList>
            <person name="Ploux O."/>
        </authorList>
    </citation>
    <scope>NUCLEOTIDE SEQUENCE [LARGE SCALE GENOMIC DNA]</scope>
    <source>
        <strain evidence="3">UK7</strain>
    </source>
</reference>
<dbReference type="InParanoid" id="A0A1E1LFZ4"/>
<evidence type="ECO:0000256" key="1">
    <source>
        <dbReference type="SAM" id="MobiDB-lite"/>
    </source>
</evidence>
<proteinExistence type="predicted"/>
<sequence>MPKNTINLNALPLGDLPQGGLSTLPGDKVTIKDRIIIHESAENGLKVVKLYRQDNGPQMIQQLPVPALHFQQVAKRSASPLPENPAKRKKKGWIDPKSQLTTDQDRRLREIAVERQLAAEELKACSAEKKQLEKLRAGMPTDPEVDRRVKANIVRKKEAERNSNRIGSTRRALMDGLNAKSGKPNDMTHHERSMHHAEYEAGIQLLDKRLHLAQRFLRSHSMVKVEHNSNSNMLSYESFKPVGLDIVDPYRQSYTGAPGFQDHRQNLLQQLEDIPSYFDTSVSTFPDSKIHPARLSLMNTTTAAMPELQSTEPQVLMKVTGENVVPLARSRMTGTTSVIMKHEDETMEAREILEYTSSDKDSHVKIWEKVGREIDQDKPEGHNRFYSPILLGEASKSKEAIAWLDANIPLNDYSGLSRRKLVDNEDRCDEVSGTYDVNQVGFQGPFSEPVQSNLVRLGLQHYQDDEEDSAVNVHQDHFASTSTNNMPIQEDQPHDCFFAQHQEIDVIEREPRDRYAFTSDQGMNGLKKQVPNLDMSVAVQQRYNRITTVNHNEYSPASRESKDERLTMTTDEKQDKSKHVTSALSLYQEPMDLLHDLHTGKRPIFGERSINIGVGNEEHEETG</sequence>